<comment type="caution">
    <text evidence="2">The sequence shown here is derived from an EMBL/GenBank/DDBJ whole genome shotgun (WGS) entry which is preliminary data.</text>
</comment>
<dbReference type="EMBL" id="PSNY01000019">
    <property type="protein sequence ID" value="PPE68800.1"/>
    <property type="molecule type" value="Genomic_DNA"/>
</dbReference>
<dbReference type="OrthoDB" id="9133582at2"/>
<gene>
    <name evidence="2" type="ORF">C1702_15085</name>
    <name evidence="3" type="ORF">EV676_11450</name>
</gene>
<reference evidence="3 5" key="2">
    <citation type="submission" date="2019-03" db="EMBL/GenBank/DDBJ databases">
        <title>Genomic Encyclopedia of Type Strains, Phase IV (KMG-IV): sequencing the most valuable type-strain genomes for metagenomic binning, comparative biology and taxonomic classification.</title>
        <authorList>
            <person name="Goeker M."/>
        </authorList>
    </citation>
    <scope>NUCLEOTIDE SEQUENCE [LARGE SCALE GENOMIC DNA]</scope>
    <source>
        <strain evidence="3 5">DSM 15264</strain>
    </source>
</reference>
<name>A0A2S5T1F0_9BURK</name>
<dbReference type="RefSeq" id="WP_104358544.1">
    <property type="nucleotide sequence ID" value="NZ_CP064338.1"/>
</dbReference>
<dbReference type="Proteomes" id="UP000294772">
    <property type="component" value="Unassembled WGS sequence"/>
</dbReference>
<accession>A0A2S5T1F0</accession>
<evidence type="ECO:0000313" key="4">
    <source>
        <dbReference type="Proteomes" id="UP000239406"/>
    </source>
</evidence>
<evidence type="ECO:0000313" key="2">
    <source>
        <dbReference type="EMBL" id="PPE68800.1"/>
    </source>
</evidence>
<reference evidence="2 4" key="1">
    <citation type="submission" date="2018-02" db="EMBL/GenBank/DDBJ databases">
        <title>Reclassifiation of [Polyangium] brachysporum DSM 7029 as Guopingzhaonella breviflexa gen. nov., sp. nov., a member of the family Comamonadaceae.</title>
        <authorList>
            <person name="Tang B."/>
        </authorList>
    </citation>
    <scope>NUCLEOTIDE SEQUENCE [LARGE SCALE GENOMIC DNA]</scope>
    <source>
        <strain evidence="2 4">DSM 15344</strain>
    </source>
</reference>
<dbReference type="EMBL" id="SLXF01000014">
    <property type="protein sequence ID" value="TCP03171.1"/>
    <property type="molecule type" value="Genomic_DNA"/>
</dbReference>
<organism evidence="2 4">
    <name type="scientific">Caldimonas thermodepolymerans</name>
    <dbReference type="NCBI Taxonomy" id="215580"/>
    <lineage>
        <taxon>Bacteria</taxon>
        <taxon>Pseudomonadati</taxon>
        <taxon>Pseudomonadota</taxon>
        <taxon>Betaproteobacteria</taxon>
        <taxon>Burkholderiales</taxon>
        <taxon>Sphaerotilaceae</taxon>
        <taxon>Caldimonas</taxon>
    </lineage>
</organism>
<proteinExistence type="predicted"/>
<evidence type="ECO:0000259" key="1">
    <source>
        <dbReference type="Pfam" id="PF09834"/>
    </source>
</evidence>
<protein>
    <submittedName>
        <fullName evidence="3">Membrane protein</fullName>
    </submittedName>
</protein>
<evidence type="ECO:0000313" key="3">
    <source>
        <dbReference type="EMBL" id="TCP03171.1"/>
    </source>
</evidence>
<dbReference type="Proteomes" id="UP000239406">
    <property type="component" value="Unassembled WGS sequence"/>
</dbReference>
<dbReference type="Pfam" id="PF09834">
    <property type="entry name" value="DUF2061"/>
    <property type="match status" value="1"/>
</dbReference>
<feature type="domain" description="DUF2061" evidence="1">
    <location>
        <begin position="1"/>
        <end position="51"/>
    </location>
</feature>
<sequence length="83" mass="9069">MAKTAAFGVMHLGIAFAVSYALTGSAAISGLITIVEPLCNTVAHYFFDKYWGDPRLVTLLRRQLPRALRPVVRPVRRTASAPV</sequence>
<keyword evidence="4" id="KW-1185">Reference proteome</keyword>
<dbReference type="InterPro" id="IPR018638">
    <property type="entry name" value="DUF2061_membrane"/>
</dbReference>
<evidence type="ECO:0000313" key="5">
    <source>
        <dbReference type="Proteomes" id="UP000294772"/>
    </source>
</evidence>
<dbReference type="AlphaFoldDB" id="A0A2S5T1F0"/>